<evidence type="ECO:0000256" key="3">
    <source>
        <dbReference type="ARBA" id="ARBA00023157"/>
    </source>
</evidence>
<organism evidence="5 6">
    <name type="scientific">Thraustotheca clavata</name>
    <dbReference type="NCBI Taxonomy" id="74557"/>
    <lineage>
        <taxon>Eukaryota</taxon>
        <taxon>Sar</taxon>
        <taxon>Stramenopiles</taxon>
        <taxon>Oomycota</taxon>
        <taxon>Saprolegniomycetes</taxon>
        <taxon>Saprolegniales</taxon>
        <taxon>Achlyaceae</taxon>
        <taxon>Thraustotheca</taxon>
    </lineage>
</organism>
<evidence type="ECO:0000256" key="4">
    <source>
        <dbReference type="ARBA" id="ARBA00023180"/>
    </source>
</evidence>
<dbReference type="PANTHER" id="PTHR31468">
    <property type="entry name" value="1,3-BETA-GLUCANOSYLTRANSFERASE GAS1"/>
    <property type="match status" value="1"/>
</dbReference>
<dbReference type="Proteomes" id="UP000243217">
    <property type="component" value="Unassembled WGS sequence"/>
</dbReference>
<dbReference type="InterPro" id="IPR004886">
    <property type="entry name" value="Glucanosyltransferase"/>
</dbReference>
<dbReference type="InterPro" id="IPR017853">
    <property type="entry name" value="GH"/>
</dbReference>
<dbReference type="SUPFAM" id="SSF51445">
    <property type="entry name" value="(Trans)glycosidases"/>
    <property type="match status" value="1"/>
</dbReference>
<dbReference type="OrthoDB" id="421038at2759"/>
<reference evidence="5 6" key="1">
    <citation type="journal article" date="2014" name="Genome Biol. Evol.">
        <title>The secreted proteins of Achlya hypogyna and Thraustotheca clavata identify the ancestral oomycete secretome and reveal gene acquisitions by horizontal gene transfer.</title>
        <authorList>
            <person name="Misner I."/>
            <person name="Blouin N."/>
            <person name="Leonard G."/>
            <person name="Richards T.A."/>
            <person name="Lane C.E."/>
        </authorList>
    </citation>
    <scope>NUCLEOTIDE SEQUENCE [LARGE SCALE GENOMIC DNA]</scope>
    <source>
        <strain evidence="5 6">ATCC 34112</strain>
    </source>
</reference>
<proteinExistence type="inferred from homology"/>
<dbReference type="Gene3D" id="3.20.20.80">
    <property type="entry name" value="Glycosidases"/>
    <property type="match status" value="1"/>
</dbReference>
<sequence length="455" mass="49464">MAEAGKLNPIIVRGNKMYDSKTGKRFFMRGITYDYDVSDDHYLAWSKSAIETALTPILGSFNTFRLYNVNPDKTYDQFMAHMDSLGVYVLISASPANVDYFGAYRYATITKTWGPDGTIVSGQTQKDQTKTCYPALLLYFGKAIIKDFSKYDNTLGVLVANEIMQYDLTAAACVKMYVSDLKNWMRVNVKMLRLLPLAYAGADSAPSTPPGTAAVPGAAASTLPPDQYTVVKIMGLLCGDTMVNGVMQSSIDMYLLNEYRWCNDGTYSTYEIFQKMATGVPIVMAFGETGCDTIKPRKWSMVPYLFSSSTASKGFTEVFSGAYAYTFGSASLGTDAGYPLFSGGGSDIVGKPGTTPTSDFTNLVAMYKANPSDSQVGGFTQDNICKWTPPTLPTPLTPLAVKSGWLVTCDNPSILLKSTDKWVTNTRQGGVCSTNGQVCEVTINSKVGTSEEDIC</sequence>
<keyword evidence="5" id="KW-0378">Hydrolase</keyword>
<dbReference type="AlphaFoldDB" id="A0A1W0A4A3"/>
<dbReference type="GO" id="GO:0034411">
    <property type="term" value="P:cell wall (1-&gt;3)-beta-D-glucan biosynthetic process"/>
    <property type="evidence" value="ECO:0007669"/>
    <property type="project" value="TreeGrafter"/>
</dbReference>
<evidence type="ECO:0000256" key="2">
    <source>
        <dbReference type="ARBA" id="ARBA00022729"/>
    </source>
</evidence>
<dbReference type="GO" id="GO:0042124">
    <property type="term" value="F:1,3-beta-glucanosyltransferase activity"/>
    <property type="evidence" value="ECO:0007669"/>
    <property type="project" value="TreeGrafter"/>
</dbReference>
<keyword evidence="2" id="KW-0732">Signal</keyword>
<keyword evidence="4" id="KW-0325">Glycoprotein</keyword>
<dbReference type="EMBL" id="JNBS01000515">
    <property type="protein sequence ID" value="OQS05029.1"/>
    <property type="molecule type" value="Genomic_DNA"/>
</dbReference>
<keyword evidence="6" id="KW-1185">Reference proteome</keyword>
<evidence type="ECO:0000313" key="6">
    <source>
        <dbReference type="Proteomes" id="UP000243217"/>
    </source>
</evidence>
<evidence type="ECO:0000313" key="5">
    <source>
        <dbReference type="EMBL" id="OQS05029.1"/>
    </source>
</evidence>
<gene>
    <name evidence="5" type="ORF">THRCLA_02798</name>
</gene>
<feature type="non-terminal residue" evidence="5">
    <location>
        <position position="455"/>
    </location>
</feature>
<keyword evidence="3" id="KW-1015">Disulfide bond</keyword>
<protein>
    <submittedName>
        <fullName evidence="5">Glycoside hydrolase</fullName>
    </submittedName>
</protein>
<comment type="caution">
    <text evidence="5">The sequence shown here is derived from an EMBL/GenBank/DDBJ whole genome shotgun (WGS) entry which is preliminary data.</text>
</comment>
<comment type="similarity">
    <text evidence="1">Belongs to the glycosyl hydrolase 72 family.</text>
</comment>
<dbReference type="GO" id="GO:0016787">
    <property type="term" value="F:hydrolase activity"/>
    <property type="evidence" value="ECO:0007669"/>
    <property type="project" value="UniProtKB-KW"/>
</dbReference>
<accession>A0A1W0A4A3</accession>
<dbReference type="Pfam" id="PF03198">
    <property type="entry name" value="Glyco_hydro_72"/>
    <property type="match status" value="3"/>
</dbReference>
<name>A0A1W0A4A3_9STRA</name>
<dbReference type="GO" id="GO:0005886">
    <property type="term" value="C:plasma membrane"/>
    <property type="evidence" value="ECO:0007669"/>
    <property type="project" value="TreeGrafter"/>
</dbReference>
<dbReference type="PANTHER" id="PTHR31468:SF2">
    <property type="entry name" value="1,3-BETA-GLUCANOSYLTRANSFERASE GAS1"/>
    <property type="match status" value="1"/>
</dbReference>
<evidence type="ECO:0000256" key="1">
    <source>
        <dbReference type="ARBA" id="ARBA00007528"/>
    </source>
</evidence>
<dbReference type="STRING" id="74557.A0A1W0A4A3"/>